<keyword evidence="7 10" id="KW-0249">Electron transport</keyword>
<dbReference type="GO" id="GO:0055085">
    <property type="term" value="P:transmembrane transport"/>
    <property type="evidence" value="ECO:0007669"/>
    <property type="project" value="InterPro"/>
</dbReference>
<dbReference type="EC" id="7.-.-.-" evidence="10"/>
<dbReference type="NCBIfam" id="TIGR01946">
    <property type="entry name" value="rnfD"/>
    <property type="match status" value="1"/>
</dbReference>
<accession>A0A1M4UZG2</accession>
<organism evidence="11 12">
    <name type="scientific">Caldanaerobius fijiensis DSM 17918</name>
    <dbReference type="NCBI Taxonomy" id="1121256"/>
    <lineage>
        <taxon>Bacteria</taxon>
        <taxon>Bacillati</taxon>
        <taxon>Bacillota</taxon>
        <taxon>Clostridia</taxon>
        <taxon>Thermoanaerobacterales</taxon>
        <taxon>Thermoanaerobacteraceae</taxon>
        <taxon>Caldanaerobius</taxon>
    </lineage>
</organism>
<evidence type="ECO:0000313" key="11">
    <source>
        <dbReference type="EMBL" id="SHE62124.1"/>
    </source>
</evidence>
<comment type="subunit">
    <text evidence="10">The complex is composed of six subunits: RnfA, RnfB, RnfC, RnfD, RnfE and RnfG.</text>
</comment>
<keyword evidence="9 10" id="KW-0472">Membrane</keyword>
<comment type="function">
    <text evidence="10">Part of a membrane-bound complex that couples electron transfer with translocation of ions across the membrane.</text>
</comment>
<dbReference type="AlphaFoldDB" id="A0A1M4UZG2"/>
<keyword evidence="2 10" id="KW-0597">Phosphoprotein</keyword>
<evidence type="ECO:0000256" key="1">
    <source>
        <dbReference type="ARBA" id="ARBA00022448"/>
    </source>
</evidence>
<evidence type="ECO:0000256" key="8">
    <source>
        <dbReference type="ARBA" id="ARBA00022989"/>
    </source>
</evidence>
<dbReference type="InterPro" id="IPR004338">
    <property type="entry name" value="NqrB/RnfD"/>
</dbReference>
<keyword evidence="1 10" id="KW-0813">Transport</keyword>
<evidence type="ECO:0000256" key="10">
    <source>
        <dbReference type="HAMAP-Rule" id="MF_00462"/>
    </source>
</evidence>
<feature type="transmembrane region" description="Helical" evidence="10">
    <location>
        <begin position="173"/>
        <end position="198"/>
    </location>
</feature>
<dbReference type="GO" id="GO:0022900">
    <property type="term" value="P:electron transport chain"/>
    <property type="evidence" value="ECO:0007669"/>
    <property type="project" value="UniProtKB-UniRule"/>
</dbReference>
<evidence type="ECO:0000256" key="9">
    <source>
        <dbReference type="ARBA" id="ARBA00023136"/>
    </source>
</evidence>
<comment type="cofactor">
    <cofactor evidence="10">
        <name>FMN</name>
        <dbReference type="ChEBI" id="CHEBI:58210"/>
    </cofactor>
</comment>
<evidence type="ECO:0000256" key="2">
    <source>
        <dbReference type="ARBA" id="ARBA00022553"/>
    </source>
</evidence>
<dbReference type="RefSeq" id="WP_073341560.1">
    <property type="nucleotide sequence ID" value="NZ_FQVH01000003.1"/>
</dbReference>
<dbReference type="Pfam" id="PF03116">
    <property type="entry name" value="NQR2_RnfD_RnfE"/>
    <property type="match status" value="1"/>
</dbReference>
<keyword evidence="3 10" id="KW-0285">Flavoprotein</keyword>
<keyword evidence="4 10" id="KW-0288">FMN</keyword>
<evidence type="ECO:0000256" key="6">
    <source>
        <dbReference type="ARBA" id="ARBA00022967"/>
    </source>
</evidence>
<feature type="transmembrane region" description="Helical" evidence="10">
    <location>
        <begin position="120"/>
        <end position="137"/>
    </location>
</feature>
<dbReference type="EMBL" id="FQVH01000003">
    <property type="protein sequence ID" value="SHE62124.1"/>
    <property type="molecule type" value="Genomic_DNA"/>
</dbReference>
<evidence type="ECO:0000313" key="12">
    <source>
        <dbReference type="Proteomes" id="UP000184088"/>
    </source>
</evidence>
<keyword evidence="12" id="KW-1185">Reference proteome</keyword>
<comment type="similarity">
    <text evidence="10">Belongs to the NqrB/RnfD family.</text>
</comment>
<name>A0A1M4UZG2_9THEO</name>
<feature type="transmembrane region" description="Helical" evidence="10">
    <location>
        <begin position="232"/>
        <end position="249"/>
    </location>
</feature>
<feature type="modified residue" description="FMN phosphoryl threonine" evidence="10">
    <location>
        <position position="152"/>
    </location>
</feature>
<keyword evidence="8 10" id="KW-1133">Transmembrane helix</keyword>
<reference evidence="11 12" key="1">
    <citation type="submission" date="2016-11" db="EMBL/GenBank/DDBJ databases">
        <authorList>
            <person name="Jaros S."/>
            <person name="Januszkiewicz K."/>
            <person name="Wedrychowicz H."/>
        </authorList>
    </citation>
    <scope>NUCLEOTIDE SEQUENCE [LARGE SCALE GENOMIC DNA]</scope>
    <source>
        <strain evidence="11 12">DSM 17918</strain>
    </source>
</reference>
<dbReference type="GO" id="GO:0005886">
    <property type="term" value="C:plasma membrane"/>
    <property type="evidence" value="ECO:0007669"/>
    <property type="project" value="UniProtKB-SubCell"/>
</dbReference>
<feature type="transmembrane region" description="Helical" evidence="10">
    <location>
        <begin position="71"/>
        <end position="89"/>
    </location>
</feature>
<proteinExistence type="inferred from homology"/>
<dbReference type="PANTHER" id="PTHR30578">
    <property type="entry name" value="ELECTRON TRANSPORT COMPLEX PROTEIN RNFD"/>
    <property type="match status" value="1"/>
</dbReference>
<feature type="transmembrane region" description="Helical" evidence="10">
    <location>
        <begin position="261"/>
        <end position="279"/>
    </location>
</feature>
<dbReference type="OrthoDB" id="9776359at2"/>
<keyword evidence="10" id="KW-1003">Cell membrane</keyword>
<feature type="transmembrane region" description="Helical" evidence="10">
    <location>
        <begin position="26"/>
        <end position="59"/>
    </location>
</feature>
<dbReference type="Proteomes" id="UP000184088">
    <property type="component" value="Unassembled WGS sequence"/>
</dbReference>
<evidence type="ECO:0000256" key="7">
    <source>
        <dbReference type="ARBA" id="ARBA00022982"/>
    </source>
</evidence>
<keyword evidence="6 10" id="KW-1278">Translocase</keyword>
<dbReference type="STRING" id="1121256.SAMN02746089_00542"/>
<evidence type="ECO:0000256" key="5">
    <source>
        <dbReference type="ARBA" id="ARBA00022692"/>
    </source>
</evidence>
<dbReference type="PANTHER" id="PTHR30578:SF0">
    <property type="entry name" value="ION-TRANSLOCATING OXIDOREDUCTASE COMPLEX SUBUNIT D"/>
    <property type="match status" value="1"/>
</dbReference>
<dbReference type="HAMAP" id="MF_00462">
    <property type="entry name" value="RsxD_RnfD"/>
    <property type="match status" value="1"/>
</dbReference>
<evidence type="ECO:0000256" key="3">
    <source>
        <dbReference type="ARBA" id="ARBA00022630"/>
    </source>
</evidence>
<gene>
    <name evidence="10" type="primary">rnfD</name>
    <name evidence="11" type="ORF">SAMN02746089_00542</name>
</gene>
<dbReference type="InterPro" id="IPR011303">
    <property type="entry name" value="RnfD_bac"/>
</dbReference>
<comment type="caution">
    <text evidence="10">Lacks conserved residue(s) required for the propagation of feature annotation.</text>
</comment>
<evidence type="ECO:0000256" key="4">
    <source>
        <dbReference type="ARBA" id="ARBA00022643"/>
    </source>
</evidence>
<protein>
    <recommendedName>
        <fullName evidence="10">Ion-translocating oxidoreductase complex subunit D</fullName>
        <ecNumber evidence="10">7.-.-.-</ecNumber>
    </recommendedName>
    <alternativeName>
        <fullName evidence="10">Rnf electron transport complex subunit D</fullName>
    </alternativeName>
</protein>
<keyword evidence="5 10" id="KW-0812">Transmembrane</keyword>
<comment type="subcellular location">
    <subcellularLocation>
        <location evidence="10">Cell membrane</location>
        <topology evidence="10">Multi-pass membrane protein</topology>
    </subcellularLocation>
</comment>
<sequence length="318" mass="34141">MEGKLYVTSSPHFGTADDVKRIMLDVIISLIPALIAAIVIFGIRALYITIICVTAAVMTEAAIEWIFHKDITVGDFSAAVTGLLLAFNLPVTVPWWIGVIGSMFAIAVVKMVFGGLGYNFMNPALAARAFLLASWPVQMTHWTSPDGVTTATPLALLKGTEVSGKLPDLWDLFIGNVGGSLGETSALALLIGAVYLLYRKVITLRIPASYILTVAFMTWVFGKQGLFTGMPLYHILAGGLILGAFYMATDYTTSPITPKGQIIFGIGCGILTSVIRLYGGYPEGVSYSIILMNLATPLIDKYTAPRVFGKVMKNEGGK</sequence>